<sequence>MSDIDAMSFEEAMKALEEVVGQLEHGDVPLDRSIELYERGAKLKERCTKLLKEAEERVEKITLGADGSPQGTAPAEGL</sequence>
<dbReference type="eggNOG" id="COG1722">
    <property type="taxonomic scope" value="Bacteria"/>
</dbReference>
<evidence type="ECO:0000313" key="8">
    <source>
        <dbReference type="Proteomes" id="UP000027432"/>
    </source>
</evidence>
<evidence type="ECO:0000256" key="3">
    <source>
        <dbReference type="ARBA" id="ARBA00022722"/>
    </source>
</evidence>
<dbReference type="HAMAP" id="MF_00337">
    <property type="entry name" value="Exonuc_7_S"/>
    <property type="match status" value="1"/>
</dbReference>
<reference evidence="7 8" key="1">
    <citation type="submission" date="2013-07" db="EMBL/GenBank/DDBJ databases">
        <title>Thioclava pacifica DSM 10166 Genome Sequencing.</title>
        <authorList>
            <person name="Lai Q."/>
            <person name="Shao Z."/>
        </authorList>
    </citation>
    <scope>NUCLEOTIDE SEQUENCE [LARGE SCALE GENOMIC DNA]</scope>
    <source>
        <strain evidence="7 8">DSM 10166</strain>
    </source>
</reference>
<comment type="caution">
    <text evidence="7">The sequence shown here is derived from an EMBL/GenBank/DDBJ whole genome shotgun (WGS) entry which is preliminary data.</text>
</comment>
<dbReference type="EMBL" id="AUND01000012">
    <property type="protein sequence ID" value="KEO54433.1"/>
    <property type="molecule type" value="Genomic_DNA"/>
</dbReference>
<dbReference type="GO" id="GO:0005829">
    <property type="term" value="C:cytosol"/>
    <property type="evidence" value="ECO:0007669"/>
    <property type="project" value="TreeGrafter"/>
</dbReference>
<dbReference type="GO" id="GO:0008855">
    <property type="term" value="F:exodeoxyribonuclease VII activity"/>
    <property type="evidence" value="ECO:0007669"/>
    <property type="project" value="UniProtKB-UniRule"/>
</dbReference>
<dbReference type="EC" id="3.1.11.6" evidence="6"/>
<dbReference type="GO" id="GO:0009318">
    <property type="term" value="C:exodeoxyribonuclease VII complex"/>
    <property type="evidence" value="ECO:0007669"/>
    <property type="project" value="UniProtKB-UniRule"/>
</dbReference>
<dbReference type="Proteomes" id="UP000027432">
    <property type="component" value="Unassembled WGS sequence"/>
</dbReference>
<dbReference type="OrthoDB" id="9808145at2"/>
<evidence type="ECO:0000256" key="1">
    <source>
        <dbReference type="ARBA" id="ARBA00009998"/>
    </source>
</evidence>
<dbReference type="PANTHER" id="PTHR34137:SF1">
    <property type="entry name" value="EXODEOXYRIBONUCLEASE 7 SMALL SUBUNIT"/>
    <property type="match status" value="1"/>
</dbReference>
<dbReference type="InterPro" id="IPR003761">
    <property type="entry name" value="Exonuc_VII_S"/>
</dbReference>
<evidence type="ECO:0000256" key="5">
    <source>
        <dbReference type="ARBA" id="ARBA00022839"/>
    </source>
</evidence>
<gene>
    <name evidence="6" type="primary">xseB</name>
    <name evidence="7" type="ORF">TP2_05765</name>
</gene>
<keyword evidence="5 6" id="KW-0269">Exonuclease</keyword>
<evidence type="ECO:0000313" key="7">
    <source>
        <dbReference type="EMBL" id="KEO54433.1"/>
    </source>
</evidence>
<keyword evidence="3 6" id="KW-0540">Nuclease</keyword>
<keyword evidence="8" id="KW-1185">Reference proteome</keyword>
<keyword evidence="4 6" id="KW-0378">Hydrolase</keyword>
<comment type="subcellular location">
    <subcellularLocation>
        <location evidence="6">Cytoplasm</location>
    </subcellularLocation>
</comment>
<dbReference type="AlphaFoldDB" id="A0A074JFS9"/>
<keyword evidence="2 6" id="KW-0963">Cytoplasm</keyword>
<dbReference type="Gene3D" id="1.10.287.1040">
    <property type="entry name" value="Exonuclease VII, small subunit"/>
    <property type="match status" value="1"/>
</dbReference>
<dbReference type="RefSeq" id="WP_038075727.1">
    <property type="nucleotide sequence ID" value="NZ_AUND01000012.1"/>
</dbReference>
<dbReference type="PIRSF" id="PIRSF006488">
    <property type="entry name" value="Exonuc_VII_S"/>
    <property type="match status" value="1"/>
</dbReference>
<dbReference type="STRING" id="1353537.TP2_05765"/>
<evidence type="ECO:0000256" key="4">
    <source>
        <dbReference type="ARBA" id="ARBA00022801"/>
    </source>
</evidence>
<name>A0A074JFS9_9RHOB</name>
<dbReference type="GO" id="GO:0006308">
    <property type="term" value="P:DNA catabolic process"/>
    <property type="evidence" value="ECO:0007669"/>
    <property type="project" value="UniProtKB-UniRule"/>
</dbReference>
<dbReference type="NCBIfam" id="NF002139">
    <property type="entry name" value="PRK00977.1-3"/>
    <property type="match status" value="1"/>
</dbReference>
<organism evidence="7 8">
    <name type="scientific">Thioclava pacifica DSM 10166</name>
    <dbReference type="NCBI Taxonomy" id="1353537"/>
    <lineage>
        <taxon>Bacteria</taxon>
        <taxon>Pseudomonadati</taxon>
        <taxon>Pseudomonadota</taxon>
        <taxon>Alphaproteobacteria</taxon>
        <taxon>Rhodobacterales</taxon>
        <taxon>Paracoccaceae</taxon>
        <taxon>Thioclava</taxon>
    </lineage>
</organism>
<dbReference type="InterPro" id="IPR037004">
    <property type="entry name" value="Exonuc_VII_ssu_sf"/>
</dbReference>
<dbReference type="PANTHER" id="PTHR34137">
    <property type="entry name" value="EXODEOXYRIBONUCLEASE 7 SMALL SUBUNIT"/>
    <property type="match status" value="1"/>
</dbReference>
<comment type="similarity">
    <text evidence="1 6">Belongs to the XseB family.</text>
</comment>
<comment type="catalytic activity">
    <reaction evidence="6">
        <text>Exonucleolytic cleavage in either 5'- to 3'- or 3'- to 5'-direction to yield nucleoside 5'-phosphates.</text>
        <dbReference type="EC" id="3.1.11.6"/>
    </reaction>
</comment>
<comment type="subunit">
    <text evidence="6">Heterooligomer composed of large and small subunits.</text>
</comment>
<evidence type="ECO:0000256" key="2">
    <source>
        <dbReference type="ARBA" id="ARBA00022490"/>
    </source>
</evidence>
<comment type="function">
    <text evidence="6">Bidirectionally degrades single-stranded DNA into large acid-insoluble oligonucleotides, which are then degraded further into small acid-soluble oligonucleotides.</text>
</comment>
<dbReference type="NCBIfam" id="TIGR01280">
    <property type="entry name" value="xseB"/>
    <property type="match status" value="1"/>
</dbReference>
<protein>
    <recommendedName>
        <fullName evidence="6">Exodeoxyribonuclease 7 small subunit</fullName>
        <ecNumber evidence="6">3.1.11.6</ecNumber>
    </recommendedName>
    <alternativeName>
        <fullName evidence="6">Exodeoxyribonuclease VII small subunit</fullName>
        <shortName evidence="6">Exonuclease VII small subunit</shortName>
    </alternativeName>
</protein>
<accession>A0A074JFS9</accession>
<dbReference type="SUPFAM" id="SSF116842">
    <property type="entry name" value="XseB-like"/>
    <property type="match status" value="1"/>
</dbReference>
<proteinExistence type="inferred from homology"/>
<evidence type="ECO:0000256" key="6">
    <source>
        <dbReference type="HAMAP-Rule" id="MF_00337"/>
    </source>
</evidence>
<dbReference type="Pfam" id="PF02609">
    <property type="entry name" value="Exonuc_VII_S"/>
    <property type="match status" value="1"/>
</dbReference>